<dbReference type="Proteomes" id="UP000295050">
    <property type="component" value="Unassembled WGS sequence"/>
</dbReference>
<feature type="domain" description="Hemerythrin-like" evidence="1">
    <location>
        <begin position="39"/>
        <end position="178"/>
    </location>
</feature>
<protein>
    <submittedName>
        <fullName evidence="2">Hemerythrin HHE cation binding domain-containing protein</fullName>
    </submittedName>
</protein>
<reference evidence="2 3" key="1">
    <citation type="submission" date="2019-03" db="EMBL/GenBank/DDBJ databases">
        <title>Genomic Encyclopedia of Type Strains, Phase IV (KMG-IV): sequencing the most valuable type-strain genomes for metagenomic binning, comparative biology and taxonomic classification.</title>
        <authorList>
            <person name="Goeker M."/>
        </authorList>
    </citation>
    <scope>NUCLEOTIDE SEQUENCE [LARGE SCALE GENOMIC DNA]</scope>
    <source>
        <strain evidence="2 3">DSM 24766</strain>
    </source>
</reference>
<dbReference type="AlphaFoldDB" id="A0A4R2RJN4"/>
<dbReference type="EMBL" id="SLXU01000001">
    <property type="protein sequence ID" value="TCP62968.1"/>
    <property type="molecule type" value="Genomic_DNA"/>
</dbReference>
<gene>
    <name evidence="2" type="ORF">EV663_101231</name>
</gene>
<proteinExistence type="predicted"/>
<evidence type="ECO:0000259" key="1">
    <source>
        <dbReference type="Pfam" id="PF01814"/>
    </source>
</evidence>
<dbReference type="InterPro" id="IPR012312">
    <property type="entry name" value="Hemerythrin-like"/>
</dbReference>
<dbReference type="Gene3D" id="1.20.120.520">
    <property type="entry name" value="nmb1532 protein domain like"/>
    <property type="match status" value="1"/>
</dbReference>
<evidence type="ECO:0000313" key="3">
    <source>
        <dbReference type="Proteomes" id="UP000295050"/>
    </source>
</evidence>
<organism evidence="2 3">
    <name type="scientific">Rhodovulum bhavnagarense</name>
    <dbReference type="NCBI Taxonomy" id="992286"/>
    <lineage>
        <taxon>Bacteria</taxon>
        <taxon>Pseudomonadati</taxon>
        <taxon>Pseudomonadota</taxon>
        <taxon>Alphaproteobacteria</taxon>
        <taxon>Rhodobacterales</taxon>
        <taxon>Paracoccaceae</taxon>
        <taxon>Rhodovulum</taxon>
    </lineage>
</organism>
<dbReference type="OrthoDB" id="6077989at2"/>
<sequence>MPDDLSLSVRDGLPDALCVLLREYPRDLWESHVRFDGLTRFWLERHMMFRRLLDGMTAQTQGLLDRRIAPERARHAAGRQAQMLLTQLHAHHKVEDMHYFPRLSALAPGLARGFDMLDHDHHVLDVCLHGLVDTTNRMLRAEPIRLHDRAGALNDDLVRFSLFLDRHLLDEEELVVPIILENGAVLDG</sequence>
<dbReference type="RefSeq" id="WP_132949928.1">
    <property type="nucleotide sequence ID" value="NZ_SLXU01000001.1"/>
</dbReference>
<accession>A0A4R2RJN4</accession>
<comment type="caution">
    <text evidence="2">The sequence shown here is derived from an EMBL/GenBank/DDBJ whole genome shotgun (WGS) entry which is preliminary data.</text>
</comment>
<keyword evidence="3" id="KW-1185">Reference proteome</keyword>
<evidence type="ECO:0000313" key="2">
    <source>
        <dbReference type="EMBL" id="TCP62968.1"/>
    </source>
</evidence>
<dbReference type="Pfam" id="PF01814">
    <property type="entry name" value="Hemerythrin"/>
    <property type="match status" value="1"/>
</dbReference>
<name>A0A4R2RJN4_9RHOB</name>